<dbReference type="STRING" id="1448308.A0A2T2NYM2"/>
<name>A0A2T2NYM2_CORCC</name>
<evidence type="ECO:0000313" key="3">
    <source>
        <dbReference type="EMBL" id="PSN70459.1"/>
    </source>
</evidence>
<protein>
    <submittedName>
        <fullName evidence="3">Uncharacterized protein</fullName>
    </submittedName>
</protein>
<keyword evidence="1" id="KW-0175">Coiled coil</keyword>
<feature type="compositionally biased region" description="Polar residues" evidence="2">
    <location>
        <begin position="288"/>
        <end position="297"/>
    </location>
</feature>
<proteinExistence type="predicted"/>
<feature type="coiled-coil region" evidence="1">
    <location>
        <begin position="183"/>
        <end position="210"/>
    </location>
</feature>
<dbReference type="EMBL" id="KZ678132">
    <property type="protein sequence ID" value="PSN70459.1"/>
    <property type="molecule type" value="Genomic_DNA"/>
</dbReference>
<reference evidence="3 4" key="1">
    <citation type="journal article" date="2018" name="Front. Microbiol.">
        <title>Genome-Wide Analysis of Corynespora cassiicola Leaf Fall Disease Putative Effectors.</title>
        <authorList>
            <person name="Lopez D."/>
            <person name="Ribeiro S."/>
            <person name="Label P."/>
            <person name="Fumanal B."/>
            <person name="Venisse J.S."/>
            <person name="Kohler A."/>
            <person name="de Oliveira R.R."/>
            <person name="Labutti K."/>
            <person name="Lipzen A."/>
            <person name="Lail K."/>
            <person name="Bauer D."/>
            <person name="Ohm R.A."/>
            <person name="Barry K.W."/>
            <person name="Spatafora J."/>
            <person name="Grigoriev I.V."/>
            <person name="Martin F.M."/>
            <person name="Pujade-Renaud V."/>
        </authorList>
    </citation>
    <scope>NUCLEOTIDE SEQUENCE [LARGE SCALE GENOMIC DNA]</scope>
    <source>
        <strain evidence="3 4">Philippines</strain>
    </source>
</reference>
<dbReference type="Proteomes" id="UP000240883">
    <property type="component" value="Unassembled WGS sequence"/>
</dbReference>
<evidence type="ECO:0000256" key="2">
    <source>
        <dbReference type="SAM" id="MobiDB-lite"/>
    </source>
</evidence>
<dbReference type="AlphaFoldDB" id="A0A2T2NYM2"/>
<organism evidence="3 4">
    <name type="scientific">Corynespora cassiicola Philippines</name>
    <dbReference type="NCBI Taxonomy" id="1448308"/>
    <lineage>
        <taxon>Eukaryota</taxon>
        <taxon>Fungi</taxon>
        <taxon>Dikarya</taxon>
        <taxon>Ascomycota</taxon>
        <taxon>Pezizomycotina</taxon>
        <taxon>Dothideomycetes</taxon>
        <taxon>Pleosporomycetidae</taxon>
        <taxon>Pleosporales</taxon>
        <taxon>Corynesporascaceae</taxon>
        <taxon>Corynespora</taxon>
    </lineage>
</organism>
<keyword evidence="4" id="KW-1185">Reference proteome</keyword>
<accession>A0A2T2NYM2</accession>
<feature type="region of interest" description="Disordered" evidence="2">
    <location>
        <begin position="248"/>
        <end position="297"/>
    </location>
</feature>
<sequence length="297" mass="33354">MSPAWRIAQPFCLALAPQVNSPEPIWYVGCRVMNGEEKIFYSQTHFDNNYPDLSRWTKTIPNAPRSCNVTFGTNFSYFASAPGHGSIWAGIPTELGDKVQKAFDTPCCVSLGVKDAWFVLWPDGYFAWKFYGHYAALDKILTEAEPRTVTYLAISPYNKEHYFVAFRDRTVKYNFAGAPKDWLAQMQTVFAEWQAEAQQQQQQQQQLYRQSYIHPNGMAPQMQWNQQPPMPMTPGYASPQVPNTPQPMYTNLATPPMSPPAQYGLAPPRQGAVEMAGSTLAAPPVLPRTSSTDVGQP</sequence>
<dbReference type="OrthoDB" id="4764735at2759"/>
<gene>
    <name evidence="3" type="ORF">BS50DRAFT_487912</name>
</gene>
<evidence type="ECO:0000256" key="1">
    <source>
        <dbReference type="SAM" id="Coils"/>
    </source>
</evidence>
<evidence type="ECO:0000313" key="4">
    <source>
        <dbReference type="Proteomes" id="UP000240883"/>
    </source>
</evidence>